<proteinExistence type="predicted"/>
<reference evidence="1" key="1">
    <citation type="journal article" date="2020" name="Nat. Commun.">
        <title>Large-scale genome sequencing of mycorrhizal fungi provides insights into the early evolution of symbiotic traits.</title>
        <authorList>
            <person name="Miyauchi S."/>
            <person name="Kiss E."/>
            <person name="Kuo A."/>
            <person name="Drula E."/>
            <person name="Kohler A."/>
            <person name="Sanchez-Garcia M."/>
            <person name="Morin E."/>
            <person name="Andreopoulos B."/>
            <person name="Barry K.W."/>
            <person name="Bonito G."/>
            <person name="Buee M."/>
            <person name="Carver A."/>
            <person name="Chen C."/>
            <person name="Cichocki N."/>
            <person name="Clum A."/>
            <person name="Culley D."/>
            <person name="Crous P.W."/>
            <person name="Fauchery L."/>
            <person name="Girlanda M."/>
            <person name="Hayes R.D."/>
            <person name="Keri Z."/>
            <person name="LaButti K."/>
            <person name="Lipzen A."/>
            <person name="Lombard V."/>
            <person name="Magnuson J."/>
            <person name="Maillard F."/>
            <person name="Murat C."/>
            <person name="Nolan M."/>
            <person name="Ohm R.A."/>
            <person name="Pangilinan J."/>
            <person name="Pereira M.F."/>
            <person name="Perotto S."/>
            <person name="Peter M."/>
            <person name="Pfister S."/>
            <person name="Riley R."/>
            <person name="Sitrit Y."/>
            <person name="Stielow J.B."/>
            <person name="Szollosi G."/>
            <person name="Zifcakova L."/>
            <person name="Stursova M."/>
            <person name="Spatafora J.W."/>
            <person name="Tedersoo L."/>
            <person name="Vaario L.M."/>
            <person name="Yamada A."/>
            <person name="Yan M."/>
            <person name="Wang P."/>
            <person name="Xu J."/>
            <person name="Bruns T."/>
            <person name="Baldrian P."/>
            <person name="Vilgalys R."/>
            <person name="Dunand C."/>
            <person name="Henrissat B."/>
            <person name="Grigoriev I.V."/>
            <person name="Hibbett D."/>
            <person name="Nagy L.G."/>
            <person name="Martin F.M."/>
        </authorList>
    </citation>
    <scope>NUCLEOTIDE SEQUENCE</scope>
    <source>
        <strain evidence="1">UP504</strain>
    </source>
</reference>
<organism evidence="1 2">
    <name type="scientific">Hydnum rufescens UP504</name>
    <dbReference type="NCBI Taxonomy" id="1448309"/>
    <lineage>
        <taxon>Eukaryota</taxon>
        <taxon>Fungi</taxon>
        <taxon>Dikarya</taxon>
        <taxon>Basidiomycota</taxon>
        <taxon>Agaricomycotina</taxon>
        <taxon>Agaricomycetes</taxon>
        <taxon>Cantharellales</taxon>
        <taxon>Hydnaceae</taxon>
        <taxon>Hydnum</taxon>
    </lineage>
</organism>
<sequence length="230" mass="25332">MLIRIRSSLDHAWSLIVHGNASEALPLCTKALTMLKGGKPDAQYPPFSISLAWSVYGCALHDLDRLGEALDAHQKACNISRSIREQESHLFLLSHGALATTLHKMGRQSEAANVWRELVDARRRIHRAPHRAAEAAVNTASEPLKKQLFCGAAWLVLDLAGRSAEASAIKREVSSLQPVAIAELWPRVFIVVPKARLRLEIGRTRSPRARNPSNNSDVSSMRAPMSIALM</sequence>
<name>A0A9P6B102_9AGAM</name>
<comment type="caution">
    <text evidence="1">The sequence shown here is derived from an EMBL/GenBank/DDBJ whole genome shotgun (WGS) entry which is preliminary data.</text>
</comment>
<keyword evidence="2" id="KW-1185">Reference proteome</keyword>
<dbReference type="EMBL" id="MU128947">
    <property type="protein sequence ID" value="KAF9515689.1"/>
    <property type="molecule type" value="Genomic_DNA"/>
</dbReference>
<dbReference type="Gene3D" id="1.25.40.10">
    <property type="entry name" value="Tetratricopeptide repeat domain"/>
    <property type="match status" value="1"/>
</dbReference>
<evidence type="ECO:0008006" key="3">
    <source>
        <dbReference type="Google" id="ProtNLM"/>
    </source>
</evidence>
<dbReference type="InterPro" id="IPR011990">
    <property type="entry name" value="TPR-like_helical_dom_sf"/>
</dbReference>
<dbReference type="Proteomes" id="UP000886523">
    <property type="component" value="Unassembled WGS sequence"/>
</dbReference>
<protein>
    <recommendedName>
        <fullName evidence="3">Tetratricopeptide repeat protein</fullName>
    </recommendedName>
</protein>
<dbReference type="SUPFAM" id="SSF48452">
    <property type="entry name" value="TPR-like"/>
    <property type="match status" value="1"/>
</dbReference>
<dbReference type="AlphaFoldDB" id="A0A9P6B102"/>
<evidence type="ECO:0000313" key="2">
    <source>
        <dbReference type="Proteomes" id="UP000886523"/>
    </source>
</evidence>
<evidence type="ECO:0000313" key="1">
    <source>
        <dbReference type="EMBL" id="KAF9515689.1"/>
    </source>
</evidence>
<gene>
    <name evidence="1" type="ORF">BS47DRAFT_739893</name>
</gene>
<accession>A0A9P6B102</accession>